<dbReference type="CDD" id="cd22157">
    <property type="entry name" value="F-box_AtFBW1-like"/>
    <property type="match status" value="1"/>
</dbReference>
<keyword evidence="4" id="KW-1185">Reference proteome</keyword>
<dbReference type="InParanoid" id="A0A0Q3GS48"/>
<dbReference type="OrthoDB" id="681220at2759"/>
<dbReference type="Pfam" id="PF08268">
    <property type="entry name" value="FBA_3"/>
    <property type="match status" value="2"/>
</dbReference>
<evidence type="ECO:0000313" key="3">
    <source>
        <dbReference type="EnsemblPlants" id="KQK13672"/>
    </source>
</evidence>
<name>A0A0Q3GS48_BRADI</name>
<organism evidence="2">
    <name type="scientific">Brachypodium distachyon</name>
    <name type="common">Purple false brome</name>
    <name type="synonym">Trachynia distachya</name>
    <dbReference type="NCBI Taxonomy" id="15368"/>
    <lineage>
        <taxon>Eukaryota</taxon>
        <taxon>Viridiplantae</taxon>
        <taxon>Streptophyta</taxon>
        <taxon>Embryophyta</taxon>
        <taxon>Tracheophyta</taxon>
        <taxon>Spermatophyta</taxon>
        <taxon>Magnoliopsida</taxon>
        <taxon>Liliopsida</taxon>
        <taxon>Poales</taxon>
        <taxon>Poaceae</taxon>
        <taxon>BOP clade</taxon>
        <taxon>Pooideae</taxon>
        <taxon>Stipodae</taxon>
        <taxon>Brachypodieae</taxon>
        <taxon>Brachypodium</taxon>
    </lineage>
</organism>
<feature type="domain" description="F-box" evidence="1">
    <location>
        <begin position="10"/>
        <end position="55"/>
    </location>
</feature>
<dbReference type="EMBL" id="CM000880">
    <property type="protein sequence ID" value="KQK13672.2"/>
    <property type="molecule type" value="Genomic_DNA"/>
</dbReference>
<dbReference type="SMART" id="SM00256">
    <property type="entry name" value="FBOX"/>
    <property type="match status" value="2"/>
</dbReference>
<dbReference type="InterPro" id="IPR013187">
    <property type="entry name" value="F-box-assoc_dom_typ3"/>
</dbReference>
<dbReference type="PANTHER" id="PTHR31672">
    <property type="entry name" value="BNACNNG10540D PROTEIN"/>
    <property type="match status" value="1"/>
</dbReference>
<dbReference type="Pfam" id="PF00646">
    <property type="entry name" value="F-box"/>
    <property type="match status" value="2"/>
</dbReference>
<dbReference type="InterPro" id="IPR050796">
    <property type="entry name" value="SCF_F-box_component"/>
</dbReference>
<accession>A0A0Q3GS48</accession>
<dbReference type="PROSITE" id="PS50181">
    <property type="entry name" value="FBOX"/>
    <property type="match status" value="1"/>
</dbReference>
<dbReference type="InterPro" id="IPR017451">
    <property type="entry name" value="F-box-assoc_interact_dom"/>
</dbReference>
<protein>
    <recommendedName>
        <fullName evidence="1">F-box domain-containing protein</fullName>
    </recommendedName>
</protein>
<reference evidence="2" key="2">
    <citation type="submission" date="2017-06" db="EMBL/GenBank/DDBJ databases">
        <title>WGS assembly of Brachypodium distachyon.</title>
        <authorList>
            <consortium name="The International Brachypodium Initiative"/>
            <person name="Lucas S."/>
            <person name="Harmon-Smith M."/>
            <person name="Lail K."/>
            <person name="Tice H."/>
            <person name="Grimwood J."/>
            <person name="Bruce D."/>
            <person name="Barry K."/>
            <person name="Shu S."/>
            <person name="Lindquist E."/>
            <person name="Wang M."/>
            <person name="Pitluck S."/>
            <person name="Vogel J.P."/>
            <person name="Garvin D.F."/>
            <person name="Mockler T.C."/>
            <person name="Schmutz J."/>
            <person name="Rokhsar D."/>
            <person name="Bevan M.W."/>
        </authorList>
    </citation>
    <scope>NUCLEOTIDE SEQUENCE</scope>
    <source>
        <strain evidence="2">Bd21</strain>
    </source>
</reference>
<dbReference type="NCBIfam" id="TIGR01640">
    <property type="entry name" value="F_box_assoc_1"/>
    <property type="match status" value="2"/>
</dbReference>
<dbReference type="InterPro" id="IPR036047">
    <property type="entry name" value="F-box-like_dom_sf"/>
</dbReference>
<evidence type="ECO:0000259" key="1">
    <source>
        <dbReference type="PROSITE" id="PS50181"/>
    </source>
</evidence>
<dbReference type="InterPro" id="IPR001810">
    <property type="entry name" value="F-box_dom"/>
</dbReference>
<dbReference type="Proteomes" id="UP000008810">
    <property type="component" value="Chromosome 1"/>
</dbReference>
<proteinExistence type="predicted"/>
<dbReference type="AlphaFoldDB" id="A0A0Q3GS48"/>
<reference evidence="2 3" key="1">
    <citation type="journal article" date="2010" name="Nature">
        <title>Genome sequencing and analysis of the model grass Brachypodium distachyon.</title>
        <authorList>
            <consortium name="International Brachypodium Initiative"/>
        </authorList>
    </citation>
    <scope>NUCLEOTIDE SEQUENCE [LARGE SCALE GENOMIC DNA]</scope>
    <source>
        <strain evidence="2 3">Bd21</strain>
    </source>
</reference>
<reference evidence="3" key="3">
    <citation type="submission" date="2018-08" db="UniProtKB">
        <authorList>
            <consortium name="EnsemblPlants"/>
        </authorList>
    </citation>
    <scope>IDENTIFICATION</scope>
    <source>
        <strain evidence="3">cv. Bd21</strain>
    </source>
</reference>
<evidence type="ECO:0000313" key="4">
    <source>
        <dbReference type="Proteomes" id="UP000008810"/>
    </source>
</evidence>
<dbReference type="PANTHER" id="PTHR31672:SF13">
    <property type="entry name" value="F-BOX PROTEIN CPR30-LIKE"/>
    <property type="match status" value="1"/>
</dbReference>
<dbReference type="EnsemblPlants" id="KQK13672">
    <property type="protein sequence ID" value="KQK13672"/>
    <property type="gene ID" value="BRADI_1g11754v3"/>
</dbReference>
<gene>
    <name evidence="2" type="ORF">BRADI_1g11754v3</name>
</gene>
<sequence>MGATVRRPKRIKAAALPAEIVEEILARLPAKSLRRFQCVSRSWHGLIPSPPFRQLHSSRAGSRRPRGLFVRRAGYGGSFHACRQFGGPVEEILSSSDLAPGNVFPLNKSCHGLVLLCCLDYSAYYVWNPSTGDILALPDRTPFKTAGYNSHTFVSYGLGHCSTSDQYKVVRMYWHRNATFCEVFTLDQSTYWRPAAMKPPPSKDGVITAFNVTDETFGTLMPPAGLEYSGFDLTELDGCFPYHIWLLRDYEAAGCCGWEELRCFDWGIMTDVECAALKSHWIAPLAMYPEYGSTDKIMFGTGSCKVFVVDRSSNNPPVTLFSFELEDGVVHNDGQFATMGFFEESLVPVGRTSDEIILSSPSAEAWCQILSRLPARTVGRFNQVCKDWRAIIKSESFVVDLHLEYQLANLSCKSHQNQIMFTDGKPNSFKPLENFIINTSQVPPLIDDDSRSRLVFSKPCHGLNAGAFMSYDFVCNPITGYYKALPLDDGGDPISEDGNHMFAGRLGLGYDVETGMHVLVRITFKERNLTTRDYKQECEIRCIGDTMFWEEVDPPHRPIADTPPAYSRGKIYWMADSKLLRSSSGCYEIIALDVATREFEILKGPLRSHDDDSSECVSIVELQGQICKVCSHPRLHSMEIWAMKGNAAGTWSMEYYIDLRRFTPDYSPELVTPVAIDPRDGRILLSSGRALGYYDPKTADIQTIYCLGKHISKDKKFVPILFQESLVSPCDQMIRVRIL</sequence>
<dbReference type="SUPFAM" id="SSF81383">
    <property type="entry name" value="F-box domain"/>
    <property type="match status" value="2"/>
</dbReference>
<dbReference type="Gene3D" id="1.20.1280.50">
    <property type="match status" value="2"/>
</dbReference>
<evidence type="ECO:0000313" key="2">
    <source>
        <dbReference type="EMBL" id="KQK13672.2"/>
    </source>
</evidence>
<dbReference type="Gramene" id="KQK13672">
    <property type="protein sequence ID" value="KQK13672"/>
    <property type="gene ID" value="BRADI_1g11754v3"/>
</dbReference>